<dbReference type="AlphaFoldDB" id="J3MWF9"/>
<dbReference type="SUPFAM" id="SSF52540">
    <property type="entry name" value="P-loop containing nucleoside triphosphate hydrolases"/>
    <property type="match status" value="1"/>
</dbReference>
<dbReference type="eggNOG" id="KOG4658">
    <property type="taxonomic scope" value="Eukaryota"/>
</dbReference>
<dbReference type="Pfam" id="PF23598">
    <property type="entry name" value="LRR_14"/>
    <property type="match status" value="1"/>
</dbReference>
<dbReference type="InterPro" id="IPR044974">
    <property type="entry name" value="Disease_R_plants"/>
</dbReference>
<dbReference type="GO" id="GO:0043531">
    <property type="term" value="F:ADP binding"/>
    <property type="evidence" value="ECO:0007669"/>
    <property type="project" value="InterPro"/>
</dbReference>
<evidence type="ECO:0000256" key="1">
    <source>
        <dbReference type="ARBA" id="ARBA00022614"/>
    </source>
</evidence>
<dbReference type="PANTHER" id="PTHR23155:SF687">
    <property type="entry name" value="OS07G0481400 PROTEIN"/>
    <property type="match status" value="1"/>
</dbReference>
<dbReference type="InterPro" id="IPR032675">
    <property type="entry name" value="LRR_dom_sf"/>
</dbReference>
<organism evidence="5">
    <name type="scientific">Oryza brachyantha</name>
    <name type="common">malo sina</name>
    <dbReference type="NCBI Taxonomy" id="4533"/>
    <lineage>
        <taxon>Eukaryota</taxon>
        <taxon>Viridiplantae</taxon>
        <taxon>Streptophyta</taxon>
        <taxon>Embryophyta</taxon>
        <taxon>Tracheophyta</taxon>
        <taxon>Spermatophyta</taxon>
        <taxon>Magnoliopsida</taxon>
        <taxon>Liliopsida</taxon>
        <taxon>Poales</taxon>
        <taxon>Poaceae</taxon>
        <taxon>BOP clade</taxon>
        <taxon>Oryzoideae</taxon>
        <taxon>Oryzeae</taxon>
        <taxon>Oryzinae</taxon>
        <taxon>Oryza</taxon>
    </lineage>
</organism>
<keyword evidence="3" id="KW-0611">Plant defense</keyword>
<dbReference type="InterPro" id="IPR003591">
    <property type="entry name" value="Leu-rich_rpt_typical-subtyp"/>
</dbReference>
<evidence type="ECO:0000256" key="3">
    <source>
        <dbReference type="ARBA" id="ARBA00022821"/>
    </source>
</evidence>
<dbReference type="EnsemblPlants" id="OB09G13380.1">
    <property type="protein sequence ID" value="OB09G13380.1"/>
    <property type="gene ID" value="OB09G13380"/>
</dbReference>
<dbReference type="SUPFAM" id="SSF52058">
    <property type="entry name" value="L domain-like"/>
    <property type="match status" value="1"/>
</dbReference>
<reference evidence="5" key="2">
    <citation type="submission" date="2013-04" db="UniProtKB">
        <authorList>
            <consortium name="EnsemblPlants"/>
        </authorList>
    </citation>
    <scope>IDENTIFICATION</scope>
</reference>
<dbReference type="GO" id="GO:0098542">
    <property type="term" value="P:defense response to other organism"/>
    <property type="evidence" value="ECO:0007669"/>
    <property type="project" value="TreeGrafter"/>
</dbReference>
<evidence type="ECO:0000259" key="4">
    <source>
        <dbReference type="Pfam" id="PF23598"/>
    </source>
</evidence>
<dbReference type="Gramene" id="OB09G13380.1">
    <property type="protein sequence ID" value="OB09G13380.1"/>
    <property type="gene ID" value="OB09G13380"/>
</dbReference>
<sequence length="743" mass="84382">MAVARRHRVDRLSEDDGWMLLHRMANLHAAAGGFEDIGRKIVQKCSGLPVALRWIGNDLRERTDQNIWEKVYECDFFGKYSQIHSCIDASYKRLSFVLKRCFLYCLLYPEESVIQKQCIVQQWIAEGFFSLAASQEGEAERCYEALIDRCLLLPEDNGHGEPGAKMPKLFRLFAIHKSQHENYVNNPRDIRTIFKPWRLSITSGYSVQDIPDEATSLRSLFLFGSPLNNGTALEFIFNKLTSLRVLDLRDTQVDTISNNLERLRQLRYLNLSGTRIQSLPESIGNLTVLQFLILKNCTRLESLPRRVGRLRKLRSLDISGTPKLNGVRFNLEQLTQLNCLQGFIPATSAPGNNGNGWKFEDLRHLGNLTSLQMVKLDTALSTTEDQNQLILDGQPHLRELELIWCRCSPADPQSRNRELETRVFGKLKPAGCLVSLKIVNYCGNGFASWLSSSYLTELQRLILDGCLPSLDLPTLGQMINLKFLAITASNINQPPREERNDVAFPQLEQLILGRMESLQAWSGLQERDLPMLRVFQLDGCQRELTSIPSWLQSCRELTSMKIQNAGTLQEIADLPSLKELEVHNCSRLERISNIIRLDDLKIFNCSGLEAVNDVPFLCSVHLELQGAQLPRWLQPFNLRRLDITGTQELLNICSSPFSPCWSIIQGVADHVCGKKLGDDSIHFSYNKSTGSLYTSPRCAQRIAVPGLHNSATVRQDNWRAWKHNTFYAILLIATCSLVYLANF</sequence>
<keyword evidence="2" id="KW-0677">Repeat</keyword>
<dbReference type="InterPro" id="IPR027417">
    <property type="entry name" value="P-loop_NTPase"/>
</dbReference>
<evidence type="ECO:0000256" key="2">
    <source>
        <dbReference type="ARBA" id="ARBA00022737"/>
    </source>
</evidence>
<dbReference type="STRING" id="4533.J3MWF9"/>
<keyword evidence="1" id="KW-0433">Leucine-rich repeat</keyword>
<dbReference type="HOGENOM" id="CLU_000837_8_6_1"/>
<evidence type="ECO:0000313" key="6">
    <source>
        <dbReference type="Proteomes" id="UP000006038"/>
    </source>
</evidence>
<feature type="domain" description="Disease resistance R13L4/SHOC-2-like LRR" evidence="4">
    <location>
        <begin position="217"/>
        <end position="535"/>
    </location>
</feature>
<dbReference type="InterPro" id="IPR001611">
    <property type="entry name" value="Leu-rich_rpt"/>
</dbReference>
<dbReference type="Proteomes" id="UP000006038">
    <property type="component" value="Chromosome 9"/>
</dbReference>
<accession>J3MWF9</accession>
<dbReference type="Gene3D" id="3.80.10.10">
    <property type="entry name" value="Ribonuclease Inhibitor"/>
    <property type="match status" value="2"/>
</dbReference>
<dbReference type="PANTHER" id="PTHR23155">
    <property type="entry name" value="DISEASE RESISTANCE PROTEIN RP"/>
    <property type="match status" value="1"/>
</dbReference>
<dbReference type="InterPro" id="IPR055414">
    <property type="entry name" value="LRR_R13L4/SHOC2-like"/>
</dbReference>
<dbReference type="OMA" id="IYRSQDE"/>
<dbReference type="Gene3D" id="1.10.8.430">
    <property type="entry name" value="Helical domain of apoptotic protease-activating factors"/>
    <property type="match status" value="1"/>
</dbReference>
<dbReference type="InterPro" id="IPR042197">
    <property type="entry name" value="Apaf_helical"/>
</dbReference>
<dbReference type="PROSITE" id="PS51450">
    <property type="entry name" value="LRR"/>
    <property type="match status" value="1"/>
</dbReference>
<dbReference type="SMART" id="SM00369">
    <property type="entry name" value="LRR_TYP"/>
    <property type="match status" value="2"/>
</dbReference>
<evidence type="ECO:0000313" key="5">
    <source>
        <dbReference type="EnsemblPlants" id="OB09G13380.1"/>
    </source>
</evidence>
<keyword evidence="6" id="KW-1185">Reference proteome</keyword>
<name>J3MWF9_ORYBR</name>
<reference evidence="5" key="1">
    <citation type="journal article" date="2013" name="Nat. Commun.">
        <title>Whole-genome sequencing of Oryza brachyantha reveals mechanisms underlying Oryza genome evolution.</title>
        <authorList>
            <person name="Chen J."/>
            <person name="Huang Q."/>
            <person name="Gao D."/>
            <person name="Wang J."/>
            <person name="Lang Y."/>
            <person name="Liu T."/>
            <person name="Li B."/>
            <person name="Bai Z."/>
            <person name="Luis Goicoechea J."/>
            <person name="Liang C."/>
            <person name="Chen C."/>
            <person name="Zhang W."/>
            <person name="Sun S."/>
            <person name="Liao Y."/>
            <person name="Zhang X."/>
            <person name="Yang L."/>
            <person name="Song C."/>
            <person name="Wang M."/>
            <person name="Shi J."/>
            <person name="Liu G."/>
            <person name="Liu J."/>
            <person name="Zhou H."/>
            <person name="Zhou W."/>
            <person name="Yu Q."/>
            <person name="An N."/>
            <person name="Chen Y."/>
            <person name="Cai Q."/>
            <person name="Wang B."/>
            <person name="Liu B."/>
            <person name="Min J."/>
            <person name="Huang Y."/>
            <person name="Wu H."/>
            <person name="Li Z."/>
            <person name="Zhang Y."/>
            <person name="Yin Y."/>
            <person name="Song W."/>
            <person name="Jiang J."/>
            <person name="Jackson S.A."/>
            <person name="Wing R.A."/>
            <person name="Wang J."/>
            <person name="Chen M."/>
        </authorList>
    </citation>
    <scope>NUCLEOTIDE SEQUENCE [LARGE SCALE GENOMIC DNA]</scope>
    <source>
        <strain evidence="5">cv. IRGC 101232</strain>
    </source>
</reference>
<protein>
    <recommendedName>
        <fullName evidence="4">Disease resistance R13L4/SHOC-2-like LRR domain-containing protein</fullName>
    </recommendedName>
</protein>
<proteinExistence type="predicted"/>